<dbReference type="InterPro" id="IPR000421">
    <property type="entry name" value="FA58C"/>
</dbReference>
<evidence type="ECO:0000259" key="1">
    <source>
        <dbReference type="Pfam" id="PF00754"/>
    </source>
</evidence>
<dbReference type="SUPFAM" id="SSF49785">
    <property type="entry name" value="Galactose-binding domain-like"/>
    <property type="match status" value="1"/>
</dbReference>
<dbReference type="eggNOG" id="ENOG5033RBQ">
    <property type="taxonomic scope" value="Bacteria"/>
</dbReference>
<evidence type="ECO:0000313" key="3">
    <source>
        <dbReference type="Proteomes" id="UP000190065"/>
    </source>
</evidence>
<evidence type="ECO:0000313" key="2">
    <source>
        <dbReference type="EMBL" id="SJZ64811.1"/>
    </source>
</evidence>
<dbReference type="Gene3D" id="2.60.120.260">
    <property type="entry name" value="Galactose-binding domain-like"/>
    <property type="match status" value="1"/>
</dbReference>
<gene>
    <name evidence="2" type="ORF">SAMN02745202_00702</name>
</gene>
<sequence>MLCVAACFSACSDDDKGPAPTNIDGQTLTYDKRPGGLVIRWTIPENPTYKYIRVTYQVPGESTQRMRLASVYSDSILIDNLLARYGDIVYQLQPVSSGGAEGNTVSITAQAGEAKKTILETYKDRINFDIHHVWTDDAETSEGPLSALIDGNENNFFHMSWTAPKPFPHYIVFDLGTPRKALQFRYVCRKGGGRDNPKAIDVLVSDAFTESAATYANETGTRKLASFTNLPADQHATYETNRTIKSETPFRYVWFKINGSTSNQQWVALAEWQVFKVREKVIDPELNDTTIIEY</sequence>
<dbReference type="EMBL" id="FUXK01000006">
    <property type="protein sequence ID" value="SJZ64811.1"/>
    <property type="molecule type" value="Genomic_DNA"/>
</dbReference>
<feature type="domain" description="F5/8 type C" evidence="1">
    <location>
        <begin position="139"/>
        <end position="271"/>
    </location>
</feature>
<organism evidence="2 3">
    <name type="scientific">Segatella oulorum</name>
    <dbReference type="NCBI Taxonomy" id="28136"/>
    <lineage>
        <taxon>Bacteria</taxon>
        <taxon>Pseudomonadati</taxon>
        <taxon>Bacteroidota</taxon>
        <taxon>Bacteroidia</taxon>
        <taxon>Bacteroidales</taxon>
        <taxon>Prevotellaceae</taxon>
        <taxon>Segatella</taxon>
    </lineage>
</organism>
<reference evidence="2 3" key="1">
    <citation type="submission" date="2017-02" db="EMBL/GenBank/DDBJ databases">
        <authorList>
            <person name="Peterson S.W."/>
        </authorList>
    </citation>
    <scope>NUCLEOTIDE SEQUENCE [LARGE SCALE GENOMIC DNA]</scope>
    <source>
        <strain evidence="2 3">ATCC 43324</strain>
    </source>
</reference>
<protein>
    <recommendedName>
        <fullName evidence="1">F5/8 type C domain-containing protein</fullName>
    </recommendedName>
</protein>
<dbReference type="Proteomes" id="UP000190065">
    <property type="component" value="Unassembled WGS sequence"/>
</dbReference>
<accession>A0A1T4MD51</accession>
<name>A0A1T4MD51_9BACT</name>
<proteinExistence type="predicted"/>
<dbReference type="InterPro" id="IPR008979">
    <property type="entry name" value="Galactose-bd-like_sf"/>
</dbReference>
<dbReference type="AlphaFoldDB" id="A0A1T4MD51"/>
<dbReference type="STRING" id="28136.SAMN02745202_00702"/>
<dbReference type="Pfam" id="PF00754">
    <property type="entry name" value="F5_F8_type_C"/>
    <property type="match status" value="1"/>
</dbReference>